<evidence type="ECO:0000259" key="1">
    <source>
        <dbReference type="Pfam" id="PF20241"/>
    </source>
</evidence>
<feature type="domain" description="DUF6598" evidence="1">
    <location>
        <begin position="171"/>
        <end position="305"/>
    </location>
</feature>
<dbReference type="Proteomes" id="UP000623129">
    <property type="component" value="Unassembled WGS sequence"/>
</dbReference>
<accession>A0A833VXG8</accession>
<evidence type="ECO:0000313" key="2">
    <source>
        <dbReference type="EMBL" id="KAF3339688.1"/>
    </source>
</evidence>
<dbReference type="OrthoDB" id="698265at2759"/>
<comment type="caution">
    <text evidence="2">The sequence shown here is derived from an EMBL/GenBank/DDBJ whole genome shotgun (WGS) entry which is preliminary data.</text>
</comment>
<dbReference type="EMBL" id="SWLB01000003">
    <property type="protein sequence ID" value="KAF3339688.1"/>
    <property type="molecule type" value="Genomic_DNA"/>
</dbReference>
<organism evidence="2 3">
    <name type="scientific">Carex littledalei</name>
    <dbReference type="NCBI Taxonomy" id="544730"/>
    <lineage>
        <taxon>Eukaryota</taxon>
        <taxon>Viridiplantae</taxon>
        <taxon>Streptophyta</taxon>
        <taxon>Embryophyta</taxon>
        <taxon>Tracheophyta</taxon>
        <taxon>Spermatophyta</taxon>
        <taxon>Magnoliopsida</taxon>
        <taxon>Liliopsida</taxon>
        <taxon>Poales</taxon>
        <taxon>Cyperaceae</taxon>
        <taxon>Cyperoideae</taxon>
        <taxon>Cariceae</taxon>
        <taxon>Carex</taxon>
        <taxon>Carex subgen. Euthyceras</taxon>
    </lineage>
</organism>
<dbReference type="InterPro" id="IPR046533">
    <property type="entry name" value="DUF6598"/>
</dbReference>
<sequence>MEDLSERLMETLIQDDKSLESEGIDSDQSDEDEMFPRRRQVYNHMLIEVFSVRFIDHSNRYISGNMRIELYKGDYYLFQTNKEDSRVSSIEVDSQGYAILTPDWQCPLDIPQYISFYSHCEKLKGEVEGLRTLGRKKQKRMNKKKRMNLPLWDNRFERKGQGLWNVFVDRSGNLACRQVMTQAGPVEIIYAIFYDAVEALVDITLSNWRVGQVEEAIKLYGKVTAKNSMIQSSRAESVLFQRDMDQAVCVHPSICMGDIIPLPLSRRRVVLPRRAAIQIYIDIWQCLTDTKAKIIANDKVQITPQPSHPFDRVIRTEDFMVIRAGAFDIQVKIKWLHDFCVSLEEK</sequence>
<reference evidence="2" key="1">
    <citation type="submission" date="2020-01" db="EMBL/GenBank/DDBJ databases">
        <title>Genome sequence of Kobresia littledalei, the first chromosome-level genome in the family Cyperaceae.</title>
        <authorList>
            <person name="Qu G."/>
        </authorList>
    </citation>
    <scope>NUCLEOTIDE SEQUENCE</scope>
    <source>
        <strain evidence="2">C.B.Clarke</strain>
        <tissue evidence="2">Leaf</tissue>
    </source>
</reference>
<name>A0A833VXG8_9POAL</name>
<evidence type="ECO:0000313" key="3">
    <source>
        <dbReference type="Proteomes" id="UP000623129"/>
    </source>
</evidence>
<protein>
    <recommendedName>
        <fullName evidence="1">DUF6598 domain-containing protein</fullName>
    </recommendedName>
</protein>
<dbReference type="AlphaFoldDB" id="A0A833VXG8"/>
<dbReference type="Pfam" id="PF20241">
    <property type="entry name" value="DUF6598"/>
    <property type="match status" value="1"/>
</dbReference>
<gene>
    <name evidence="2" type="ORF">FCM35_KLT15459</name>
</gene>
<proteinExistence type="predicted"/>
<keyword evidence="3" id="KW-1185">Reference proteome</keyword>